<dbReference type="GO" id="GO:0032259">
    <property type="term" value="P:methylation"/>
    <property type="evidence" value="ECO:0007669"/>
    <property type="project" value="UniProtKB-KW"/>
</dbReference>
<accession>M2RGQ4</accession>
<keyword evidence="5" id="KW-0489">Methyltransferase</keyword>
<evidence type="ECO:0000313" key="7">
    <source>
        <dbReference type="EMBL" id="EMD37652.1"/>
    </source>
</evidence>
<keyword evidence="2" id="KW-0812">Transmembrane</keyword>
<dbReference type="Gene3D" id="1.20.120.1630">
    <property type="match status" value="1"/>
</dbReference>
<dbReference type="Pfam" id="PF04140">
    <property type="entry name" value="ICMT"/>
    <property type="match status" value="1"/>
</dbReference>
<evidence type="ECO:0000256" key="2">
    <source>
        <dbReference type="ARBA" id="ARBA00022692"/>
    </source>
</evidence>
<evidence type="ECO:0000256" key="6">
    <source>
        <dbReference type="SAM" id="SignalP"/>
    </source>
</evidence>
<sequence length="205" mass="22800">MTGFFMHSNLLKIPLYMAALIATHITLTPPPRSVARKNLKENLDLMSKLNGLGAVRFKKIIVFLVAIYEMVSILAEHLPLYNLDSANSNIRLTKTVLCSMLLTITGGIGRCWCHHRSGPSFSYRHLIRGEHTHQTGGLYAVVRHPSYLAYIVWAVGAMIWMWADGSWLHECGILDTWLGKAVLGGWTINVLLTHGFGFPASDGRG</sequence>
<evidence type="ECO:0000256" key="4">
    <source>
        <dbReference type="ARBA" id="ARBA00023136"/>
    </source>
</evidence>
<keyword evidence="6" id="KW-0732">Signal</keyword>
<dbReference type="HOGENOM" id="CLU_065200_6_0_1"/>
<evidence type="ECO:0000256" key="3">
    <source>
        <dbReference type="ARBA" id="ARBA00022989"/>
    </source>
</evidence>
<dbReference type="GO" id="GO:0005789">
    <property type="term" value="C:endoplasmic reticulum membrane"/>
    <property type="evidence" value="ECO:0007669"/>
    <property type="project" value="UniProtKB-SubCell"/>
</dbReference>
<dbReference type="EMBL" id="KB445796">
    <property type="protein sequence ID" value="EMD37652.1"/>
    <property type="molecule type" value="Genomic_DNA"/>
</dbReference>
<dbReference type="OrthoDB" id="422086at2759"/>
<comment type="subcellular location">
    <subcellularLocation>
        <location evidence="5">Endoplasmic reticulum membrane</location>
        <topology evidence="5">Multi-pass membrane protein</topology>
    </subcellularLocation>
    <subcellularLocation>
        <location evidence="1">Membrane</location>
        <topology evidence="1">Multi-pass membrane protein</topology>
    </subcellularLocation>
</comment>
<dbReference type="STRING" id="914234.M2RGQ4"/>
<evidence type="ECO:0000256" key="5">
    <source>
        <dbReference type="RuleBase" id="RU362022"/>
    </source>
</evidence>
<reference evidence="7" key="1">
    <citation type="journal article" date="2012" name="Proc. Natl. Acad. Sci. U.S.A.">
        <title>Comparative genomics of Ceriporiopsis subvermispora and Phanerochaete chrysosporium provide insight into selective ligninolysis.</title>
        <authorList>
            <person name="Fernandez-Fueyo E."/>
            <person name="Ruiz-Duenas F.J."/>
            <person name="Ferreira P."/>
            <person name="Floudas D."/>
            <person name="Hibbett D.S."/>
            <person name="Canessa P."/>
            <person name="Larrondo L.F."/>
            <person name="James T.Y."/>
            <person name="Seelenfreund D."/>
            <person name="Lobos S."/>
            <person name="Polanco R."/>
            <person name="Tello M."/>
            <person name="Honda Y."/>
            <person name="Watanabe T."/>
            <person name="Watanabe T."/>
            <person name="Ryu J.S."/>
            <person name="Kubicek C.P."/>
            <person name="Schmoll M."/>
            <person name="Gaskell J."/>
            <person name="Hammel K.E."/>
            <person name="St John F.J."/>
            <person name="Vanden Wymelenberg A."/>
            <person name="Sabat G."/>
            <person name="Splinter BonDurant S."/>
            <person name="Syed K."/>
            <person name="Yadav J.S."/>
            <person name="Doddapaneni H."/>
            <person name="Subramanian V."/>
            <person name="Lavin J.L."/>
            <person name="Oguiza J.A."/>
            <person name="Perez G."/>
            <person name="Pisabarro A.G."/>
            <person name="Ramirez L."/>
            <person name="Santoyo F."/>
            <person name="Master E."/>
            <person name="Coutinho P.M."/>
            <person name="Henrissat B."/>
            <person name="Lombard V."/>
            <person name="Magnuson J.K."/>
            <person name="Kuees U."/>
            <person name="Hori C."/>
            <person name="Igarashi K."/>
            <person name="Samejima M."/>
            <person name="Held B.W."/>
            <person name="Barry K.W."/>
            <person name="LaButti K.M."/>
            <person name="Lapidus A."/>
            <person name="Lindquist E.A."/>
            <person name="Lucas S.M."/>
            <person name="Riley R."/>
            <person name="Salamov A.A."/>
            <person name="Hoffmeister D."/>
            <person name="Schwenk D."/>
            <person name="Hadar Y."/>
            <person name="Yarden O."/>
            <person name="de Vries R.P."/>
            <person name="Wiebenga A."/>
            <person name="Stenlid J."/>
            <person name="Eastwood D."/>
            <person name="Grigoriev I.V."/>
            <person name="Berka R.M."/>
            <person name="Blanchette R.A."/>
            <person name="Kersten P."/>
            <person name="Martinez A.T."/>
            <person name="Vicuna R."/>
            <person name="Cullen D."/>
        </authorList>
    </citation>
    <scope>NUCLEOTIDE SEQUENCE [LARGE SCALE GENOMIC DNA]</scope>
    <source>
        <strain evidence="7">B</strain>
    </source>
</reference>
<keyword evidence="3" id="KW-1133">Transmembrane helix</keyword>
<keyword evidence="4" id="KW-0472">Membrane</keyword>
<dbReference type="GO" id="GO:0004671">
    <property type="term" value="F:protein C-terminal S-isoprenylcysteine carboxyl O-methyltransferase activity"/>
    <property type="evidence" value="ECO:0007669"/>
    <property type="project" value="UniProtKB-EC"/>
</dbReference>
<keyword evidence="5" id="KW-0808">Transferase</keyword>
<name>M2RGQ4_CERS8</name>
<organism evidence="7 8">
    <name type="scientific">Ceriporiopsis subvermispora (strain B)</name>
    <name type="common">White-rot fungus</name>
    <name type="synonym">Gelatoporia subvermispora</name>
    <dbReference type="NCBI Taxonomy" id="914234"/>
    <lineage>
        <taxon>Eukaryota</taxon>
        <taxon>Fungi</taxon>
        <taxon>Dikarya</taxon>
        <taxon>Basidiomycota</taxon>
        <taxon>Agaricomycotina</taxon>
        <taxon>Agaricomycetes</taxon>
        <taxon>Polyporales</taxon>
        <taxon>Gelatoporiaceae</taxon>
        <taxon>Gelatoporia</taxon>
    </lineage>
</organism>
<comment type="similarity">
    <text evidence="5">Belongs to the class VI-like SAM-binding methyltransferase superfamily. Isoprenylcysteine carboxyl methyltransferase family.</text>
</comment>
<feature type="chain" id="PRO_5004024074" description="Protein-S-isoprenylcysteine O-methyltransferase" evidence="6">
    <location>
        <begin position="19"/>
        <end position="205"/>
    </location>
</feature>
<proteinExistence type="inferred from homology"/>
<comment type="catalytic activity">
    <reaction evidence="5">
        <text>[protein]-C-terminal S-[(2E,6E)-farnesyl]-L-cysteine + S-adenosyl-L-methionine = [protein]-C-terminal S-[(2E,6E)-farnesyl]-L-cysteine methyl ester + S-adenosyl-L-homocysteine</text>
        <dbReference type="Rhea" id="RHEA:21672"/>
        <dbReference type="Rhea" id="RHEA-COMP:12125"/>
        <dbReference type="Rhea" id="RHEA-COMP:12126"/>
        <dbReference type="ChEBI" id="CHEBI:57856"/>
        <dbReference type="ChEBI" id="CHEBI:59789"/>
        <dbReference type="ChEBI" id="CHEBI:90510"/>
        <dbReference type="ChEBI" id="CHEBI:90511"/>
        <dbReference type="EC" id="2.1.1.100"/>
    </reaction>
</comment>
<dbReference type="AlphaFoldDB" id="M2RGQ4"/>
<protein>
    <recommendedName>
        <fullName evidence="5">Protein-S-isoprenylcysteine O-methyltransferase</fullName>
        <ecNumber evidence="5">2.1.1.100</ecNumber>
    </recommendedName>
</protein>
<dbReference type="Proteomes" id="UP000016930">
    <property type="component" value="Unassembled WGS sequence"/>
</dbReference>
<evidence type="ECO:0000256" key="1">
    <source>
        <dbReference type="ARBA" id="ARBA00004141"/>
    </source>
</evidence>
<keyword evidence="5" id="KW-0256">Endoplasmic reticulum</keyword>
<dbReference type="InterPro" id="IPR007269">
    <property type="entry name" value="ICMT_MeTrfase"/>
</dbReference>
<keyword evidence="8" id="KW-1185">Reference proteome</keyword>
<keyword evidence="5" id="KW-0949">S-adenosyl-L-methionine</keyword>
<feature type="signal peptide" evidence="6">
    <location>
        <begin position="1"/>
        <end position="18"/>
    </location>
</feature>
<dbReference type="EC" id="2.1.1.100" evidence="5"/>
<evidence type="ECO:0000313" key="8">
    <source>
        <dbReference type="Proteomes" id="UP000016930"/>
    </source>
</evidence>
<gene>
    <name evidence="7" type="ORF">CERSUDRAFT_73502</name>
</gene>